<protein>
    <submittedName>
        <fullName evidence="2">Unannotated protein</fullName>
    </submittedName>
</protein>
<dbReference type="EMBL" id="CAFBNC010000221">
    <property type="protein sequence ID" value="CAB4960322.1"/>
    <property type="molecule type" value="Genomic_DNA"/>
</dbReference>
<accession>A0A6J7L0P0</accession>
<dbReference type="AlphaFoldDB" id="A0A6J7L0P0"/>
<sequence length="200" mass="22062">MLDHVFTDAIGALRDAFEGAMLERQAFEERFNVDMLLGDMTWETTYGLPGEGHPPRVQADITLTWPTWAQTAYRSWYIGEPLDESPRIDIEIALRVQRLSHTPDAAALLAVLPAMSPTIGHDHLERSGPTIESAFPVDLDHAEYAIEVSYEGSYEVDEATLADGAVLDDHLSAMGGWISSVLVKVGDLRWNFLPPLEAAG</sequence>
<name>A0A6J7L0P0_9ZZZZ</name>
<evidence type="ECO:0000313" key="1">
    <source>
        <dbReference type="EMBL" id="CAB4323793.1"/>
    </source>
</evidence>
<reference evidence="2" key="1">
    <citation type="submission" date="2020-05" db="EMBL/GenBank/DDBJ databases">
        <authorList>
            <person name="Chiriac C."/>
            <person name="Salcher M."/>
            <person name="Ghai R."/>
            <person name="Kavagutti S V."/>
        </authorList>
    </citation>
    <scope>NUCLEOTIDE SEQUENCE</scope>
</reference>
<evidence type="ECO:0000313" key="2">
    <source>
        <dbReference type="EMBL" id="CAB4960322.1"/>
    </source>
</evidence>
<proteinExistence type="predicted"/>
<gene>
    <name evidence="1" type="ORF">UFOPK1392_01553</name>
    <name evidence="2" type="ORF">UFOPK3733_02411</name>
</gene>
<dbReference type="EMBL" id="CAEMXZ010000072">
    <property type="protein sequence ID" value="CAB4323793.1"/>
    <property type="molecule type" value="Genomic_DNA"/>
</dbReference>
<organism evidence="2">
    <name type="scientific">freshwater metagenome</name>
    <dbReference type="NCBI Taxonomy" id="449393"/>
    <lineage>
        <taxon>unclassified sequences</taxon>
        <taxon>metagenomes</taxon>
        <taxon>ecological metagenomes</taxon>
    </lineage>
</organism>